<dbReference type="Proteomes" id="UP000215902">
    <property type="component" value="Unassembled WGS sequence"/>
</dbReference>
<proteinExistence type="predicted"/>
<dbReference type="AlphaFoldDB" id="A0A267GZ20"/>
<evidence type="ECO:0000313" key="2">
    <source>
        <dbReference type="Proteomes" id="UP000215902"/>
    </source>
</evidence>
<accession>A0A267GZ20</accession>
<protein>
    <submittedName>
        <fullName evidence="1">Uncharacterized protein</fullName>
    </submittedName>
</protein>
<name>A0A267GZ20_9PLAT</name>
<sequence>MLRNIFQIIILEDYIFNKKLERKLSSSDLKTKIYTTGELKKLKLFKLALLRN</sequence>
<organism evidence="1 2">
    <name type="scientific">Macrostomum lignano</name>
    <dbReference type="NCBI Taxonomy" id="282301"/>
    <lineage>
        <taxon>Eukaryota</taxon>
        <taxon>Metazoa</taxon>
        <taxon>Spiralia</taxon>
        <taxon>Lophotrochozoa</taxon>
        <taxon>Platyhelminthes</taxon>
        <taxon>Rhabditophora</taxon>
        <taxon>Macrostomorpha</taxon>
        <taxon>Macrostomida</taxon>
        <taxon>Macrostomidae</taxon>
        <taxon>Macrostomum</taxon>
    </lineage>
</organism>
<comment type="caution">
    <text evidence="1">The sequence shown here is derived from an EMBL/GenBank/DDBJ whole genome shotgun (WGS) entry which is preliminary data.</text>
</comment>
<keyword evidence="2" id="KW-1185">Reference proteome</keyword>
<reference evidence="1 2" key="1">
    <citation type="submission" date="2017-06" db="EMBL/GenBank/DDBJ databases">
        <title>A platform for efficient transgenesis in Macrostomum lignano, a flatworm model organism for stem cell research.</title>
        <authorList>
            <person name="Berezikov E."/>
        </authorList>
    </citation>
    <scope>NUCLEOTIDE SEQUENCE [LARGE SCALE GENOMIC DNA]</scope>
    <source>
        <strain evidence="1">DV1</strain>
        <tissue evidence="1">Whole organism</tissue>
    </source>
</reference>
<evidence type="ECO:0000313" key="1">
    <source>
        <dbReference type="EMBL" id="PAA90542.1"/>
    </source>
</evidence>
<gene>
    <name evidence="1" type="ORF">BOX15_Mlig033948g1</name>
</gene>
<dbReference type="EMBL" id="NIVC01000108">
    <property type="protein sequence ID" value="PAA90542.1"/>
    <property type="molecule type" value="Genomic_DNA"/>
</dbReference>